<gene>
    <name evidence="2" type="ORF">FHR96_004118</name>
</gene>
<dbReference type="GO" id="GO:0006397">
    <property type="term" value="P:mRNA processing"/>
    <property type="evidence" value="ECO:0007669"/>
    <property type="project" value="InterPro"/>
</dbReference>
<dbReference type="InterPro" id="IPR011990">
    <property type="entry name" value="TPR-like_helical_dom_sf"/>
</dbReference>
<dbReference type="GO" id="GO:0008233">
    <property type="term" value="F:peptidase activity"/>
    <property type="evidence" value="ECO:0007669"/>
    <property type="project" value="UniProtKB-KW"/>
</dbReference>
<dbReference type="Gene3D" id="1.25.40.10">
    <property type="entry name" value="Tetratricopeptide repeat domain"/>
    <property type="match status" value="2"/>
</dbReference>
<dbReference type="Proteomes" id="UP000525987">
    <property type="component" value="Unassembled WGS sequence"/>
</dbReference>
<dbReference type="GO" id="GO:0003729">
    <property type="term" value="F:mRNA binding"/>
    <property type="evidence" value="ECO:0007669"/>
    <property type="project" value="InterPro"/>
</dbReference>
<evidence type="ECO:0000313" key="2">
    <source>
        <dbReference type="EMBL" id="MBB3143200.1"/>
    </source>
</evidence>
<evidence type="ECO:0000256" key="1">
    <source>
        <dbReference type="SAM" id="SignalP"/>
    </source>
</evidence>
<proteinExistence type="predicted"/>
<dbReference type="PROSITE" id="PS51257">
    <property type="entry name" value="PROKAR_LIPOPROTEIN"/>
    <property type="match status" value="1"/>
</dbReference>
<organism evidence="2 3">
    <name type="scientific">Halomonas organivorans</name>
    <dbReference type="NCBI Taxonomy" id="257772"/>
    <lineage>
        <taxon>Bacteria</taxon>
        <taxon>Pseudomonadati</taxon>
        <taxon>Pseudomonadota</taxon>
        <taxon>Gammaproteobacteria</taxon>
        <taxon>Oceanospirillales</taxon>
        <taxon>Halomonadaceae</taxon>
        <taxon>Halomonas</taxon>
    </lineage>
</organism>
<dbReference type="RefSeq" id="WP_379685303.1">
    <property type="nucleotide sequence ID" value="NZ_JBHLVM010000076.1"/>
</dbReference>
<dbReference type="EMBL" id="JACHXM010000037">
    <property type="protein sequence ID" value="MBB3143200.1"/>
    <property type="molecule type" value="Genomic_DNA"/>
</dbReference>
<feature type="chain" id="PRO_5030545027" evidence="1">
    <location>
        <begin position="33"/>
        <end position="581"/>
    </location>
</feature>
<dbReference type="GO" id="GO:0006417">
    <property type="term" value="P:regulation of translation"/>
    <property type="evidence" value="ECO:0007669"/>
    <property type="project" value="TreeGrafter"/>
</dbReference>
<reference evidence="2 3" key="1">
    <citation type="submission" date="2020-08" db="EMBL/GenBank/DDBJ databases">
        <title>Genomic Encyclopedia of Type Strains, Phase III (KMG-III): the genomes of soil and plant-associated and newly described type strains.</title>
        <authorList>
            <person name="Whitman W."/>
        </authorList>
    </citation>
    <scope>NUCLEOTIDE SEQUENCE [LARGE SCALE GENOMIC DNA]</scope>
    <source>
        <strain evidence="2 3">CECT 5995</strain>
    </source>
</reference>
<evidence type="ECO:0000313" key="3">
    <source>
        <dbReference type="Proteomes" id="UP000525987"/>
    </source>
</evidence>
<keyword evidence="3" id="KW-1185">Reference proteome</keyword>
<dbReference type="GO" id="GO:0006508">
    <property type="term" value="P:proteolysis"/>
    <property type="evidence" value="ECO:0007669"/>
    <property type="project" value="UniProtKB-KW"/>
</dbReference>
<dbReference type="AlphaFoldDB" id="A0A7W5C1K6"/>
<keyword evidence="2" id="KW-0378">Hydrolase</keyword>
<dbReference type="PANTHER" id="PTHR44917">
    <property type="entry name" value="PROTEIN HIGH CHLOROPHYLL FLUORESCENT 107"/>
    <property type="match status" value="1"/>
</dbReference>
<feature type="signal peptide" evidence="1">
    <location>
        <begin position="1"/>
        <end position="32"/>
    </location>
</feature>
<dbReference type="Pfam" id="PF14559">
    <property type="entry name" value="TPR_19"/>
    <property type="match status" value="1"/>
</dbReference>
<dbReference type="InterPro" id="IPR044624">
    <property type="entry name" value="Mbb1-like"/>
</dbReference>
<accession>A0A7W5C1K6</accession>
<sequence>MPCGSPKMHLRRRPLAALGLAIALGGCQSLSGATSTAPTEDPLAGAPPVTRGLDAQGLSTLLVAEIAGQRGDYRRATLGYLDTAERYGAPELAERAALAARFDEDPALLEEAARRWQALDPESQAPARLRASLAIQRGDWATALEQRLTLHEEGGDGDLLEFVESALDAGASPVPLLARLREATPVAGDPVDIELATALLEASVDEPAAARRRLDRLADRYPERPAVWRIGAEVALQADSPERARTIARRGLDLAPGDPRLLVVLARAEIRLGNLAAAESTTDALLDDHGDRPQLRMALARLYLEEGHPPAARRLLLPLVEEDNTPDVVFLLLGGIAEEQGEVDNALLYYRQVPPGDNFLLARASAARMLIADDRLVDARAFLRSERLDHPDLASQLTSLEVELLDAAGAREQADALLDSRLARHPDDAQLRYQRAMRAYQGGDLAAMEADLRAIIESDPGNANALNALGYTLADENVEGRLEEARSLIERALVIEPENPAIIDSRGWVEYRLGNPEAALPWLERAWAAMPDQEVAAHLIEVLWTLGERERARELTATAVERFEPRPRIDELLERLPALAP</sequence>
<name>A0A7W5C1K6_9GAMM</name>
<comment type="caution">
    <text evidence="2">The sequence shown here is derived from an EMBL/GenBank/DDBJ whole genome shotgun (WGS) entry which is preliminary data.</text>
</comment>
<dbReference type="SUPFAM" id="SSF48452">
    <property type="entry name" value="TPR-like"/>
    <property type="match status" value="1"/>
</dbReference>
<protein>
    <submittedName>
        <fullName evidence="2">Putative Zn-dependent protease</fullName>
    </submittedName>
</protein>
<dbReference type="GO" id="GO:0003727">
    <property type="term" value="F:single-stranded RNA binding"/>
    <property type="evidence" value="ECO:0007669"/>
    <property type="project" value="TreeGrafter"/>
</dbReference>
<dbReference type="PANTHER" id="PTHR44917:SF1">
    <property type="entry name" value="PROTEIN HIGH CHLOROPHYLL FLUORESCENT 107"/>
    <property type="match status" value="1"/>
</dbReference>
<keyword evidence="2" id="KW-0645">Protease</keyword>
<dbReference type="Pfam" id="PF13432">
    <property type="entry name" value="TPR_16"/>
    <property type="match status" value="1"/>
</dbReference>
<keyword evidence="1" id="KW-0732">Signal</keyword>